<protein>
    <submittedName>
        <fullName evidence="2">Uncharacterized protein</fullName>
    </submittedName>
</protein>
<organism evidence="2 3">
    <name type="scientific">Reticulomyxa filosa</name>
    <dbReference type="NCBI Taxonomy" id="46433"/>
    <lineage>
        <taxon>Eukaryota</taxon>
        <taxon>Sar</taxon>
        <taxon>Rhizaria</taxon>
        <taxon>Retaria</taxon>
        <taxon>Foraminifera</taxon>
        <taxon>Monothalamids</taxon>
        <taxon>Reticulomyxidae</taxon>
        <taxon>Reticulomyxa</taxon>
    </lineage>
</organism>
<gene>
    <name evidence="2" type="ORF">RFI_29598</name>
</gene>
<evidence type="ECO:0000256" key="1">
    <source>
        <dbReference type="SAM" id="MobiDB-lite"/>
    </source>
</evidence>
<comment type="caution">
    <text evidence="2">The sequence shown here is derived from an EMBL/GenBank/DDBJ whole genome shotgun (WGS) entry which is preliminary data.</text>
</comment>
<feature type="region of interest" description="Disordered" evidence="1">
    <location>
        <begin position="1"/>
        <end position="32"/>
    </location>
</feature>
<name>X6M0V8_RETFI</name>
<evidence type="ECO:0000313" key="3">
    <source>
        <dbReference type="Proteomes" id="UP000023152"/>
    </source>
</evidence>
<dbReference type="Proteomes" id="UP000023152">
    <property type="component" value="Unassembled WGS sequence"/>
</dbReference>
<evidence type="ECO:0000313" key="2">
    <source>
        <dbReference type="EMBL" id="ETO07793.1"/>
    </source>
</evidence>
<sequence length="83" mass="9673">MNFQEEHVGQLNESSPLAQQLGIVPTSDNKTESKPKWFEACDFSFLSDLDTKLSKEQILLKERKREAGHGITEYTYHEKFHFI</sequence>
<dbReference type="EMBL" id="ASPP01025732">
    <property type="protein sequence ID" value="ETO07793.1"/>
    <property type="molecule type" value="Genomic_DNA"/>
</dbReference>
<accession>X6M0V8</accession>
<reference evidence="2 3" key="1">
    <citation type="journal article" date="2013" name="Curr. Biol.">
        <title>The Genome of the Foraminiferan Reticulomyxa filosa.</title>
        <authorList>
            <person name="Glockner G."/>
            <person name="Hulsmann N."/>
            <person name="Schleicher M."/>
            <person name="Noegel A.A."/>
            <person name="Eichinger L."/>
            <person name="Gallinger C."/>
            <person name="Pawlowski J."/>
            <person name="Sierra R."/>
            <person name="Euteneuer U."/>
            <person name="Pillet L."/>
            <person name="Moustafa A."/>
            <person name="Platzer M."/>
            <person name="Groth M."/>
            <person name="Szafranski K."/>
            <person name="Schliwa M."/>
        </authorList>
    </citation>
    <scope>NUCLEOTIDE SEQUENCE [LARGE SCALE GENOMIC DNA]</scope>
</reference>
<dbReference type="AlphaFoldDB" id="X6M0V8"/>
<proteinExistence type="predicted"/>
<keyword evidence="3" id="KW-1185">Reference proteome</keyword>